<dbReference type="RefSeq" id="WP_344738133.1">
    <property type="nucleotide sequence ID" value="NZ_BAAAYU010000005.1"/>
</dbReference>
<dbReference type="PROSITE" id="PS50932">
    <property type="entry name" value="HTH_LACI_2"/>
    <property type="match status" value="1"/>
</dbReference>
<dbReference type="SUPFAM" id="SSF47413">
    <property type="entry name" value="lambda repressor-like DNA-binding domains"/>
    <property type="match status" value="1"/>
</dbReference>
<dbReference type="Gene3D" id="1.10.260.40">
    <property type="entry name" value="lambda repressor-like DNA-binding domains"/>
    <property type="match status" value="1"/>
</dbReference>
<dbReference type="Proteomes" id="UP001501697">
    <property type="component" value="Unassembled WGS sequence"/>
</dbReference>
<evidence type="ECO:0000256" key="3">
    <source>
        <dbReference type="ARBA" id="ARBA00023163"/>
    </source>
</evidence>
<keyword evidence="1" id="KW-0805">Transcription regulation</keyword>
<keyword evidence="2 6" id="KW-0238">DNA-binding</keyword>
<dbReference type="PANTHER" id="PTHR30146:SF153">
    <property type="entry name" value="LACTOSE OPERON REPRESSOR"/>
    <property type="match status" value="1"/>
</dbReference>
<dbReference type="SMART" id="SM00354">
    <property type="entry name" value="HTH_LACI"/>
    <property type="match status" value="1"/>
</dbReference>
<proteinExistence type="predicted"/>
<accession>A0ABP7APG6</accession>
<dbReference type="PANTHER" id="PTHR30146">
    <property type="entry name" value="LACI-RELATED TRANSCRIPTIONAL REPRESSOR"/>
    <property type="match status" value="1"/>
</dbReference>
<comment type="caution">
    <text evidence="6">The sequence shown here is derived from an EMBL/GenBank/DDBJ whole genome shotgun (WGS) entry which is preliminary data.</text>
</comment>
<organism evidence="6 7">
    <name type="scientific">Microbacterium awajiense</name>
    <dbReference type="NCBI Taxonomy" id="415214"/>
    <lineage>
        <taxon>Bacteria</taxon>
        <taxon>Bacillati</taxon>
        <taxon>Actinomycetota</taxon>
        <taxon>Actinomycetes</taxon>
        <taxon>Micrococcales</taxon>
        <taxon>Microbacteriaceae</taxon>
        <taxon>Microbacterium</taxon>
    </lineage>
</organism>
<dbReference type="InterPro" id="IPR028082">
    <property type="entry name" value="Peripla_BP_I"/>
</dbReference>
<dbReference type="Pfam" id="PF00356">
    <property type="entry name" value="LacI"/>
    <property type="match status" value="1"/>
</dbReference>
<dbReference type="EMBL" id="BAAAYU010000005">
    <property type="protein sequence ID" value="GAA3636817.1"/>
    <property type="molecule type" value="Genomic_DNA"/>
</dbReference>
<evidence type="ECO:0000259" key="5">
    <source>
        <dbReference type="PROSITE" id="PS50932"/>
    </source>
</evidence>
<dbReference type="CDD" id="cd06267">
    <property type="entry name" value="PBP1_LacI_sugar_binding-like"/>
    <property type="match status" value="1"/>
</dbReference>
<gene>
    <name evidence="6" type="ORF">GCM10022200_20210</name>
</gene>
<dbReference type="PROSITE" id="PS00356">
    <property type="entry name" value="HTH_LACI_1"/>
    <property type="match status" value="1"/>
</dbReference>
<evidence type="ECO:0000313" key="7">
    <source>
        <dbReference type="Proteomes" id="UP001501697"/>
    </source>
</evidence>
<evidence type="ECO:0000313" key="6">
    <source>
        <dbReference type="EMBL" id="GAA3636817.1"/>
    </source>
</evidence>
<feature type="region of interest" description="Disordered" evidence="4">
    <location>
        <begin position="311"/>
        <end position="333"/>
    </location>
</feature>
<evidence type="ECO:0000256" key="1">
    <source>
        <dbReference type="ARBA" id="ARBA00023015"/>
    </source>
</evidence>
<sequence length="333" mass="35051">MAGIDDVAERAGVSTATVSRALSGRGPVAEATRARVEEAARSLGYVVSSTASGLASGRTRNIGVLLPYLDRWFFSTVLGGIADTLLDDGYDIALYNLTDDRRHRGEIFETSLRRGRVDGVIAISIELDADERRRLSELNRPVVAIGGPTPGVATLSVDDVAVGRLATEHLLELGHTRIAHLGADTRFDSDFHVPAQRRAGFDAALEAAGIPADAAPFDAADFTVKGGHDAATRLLGADDAPTAIFAASDEMAIGAMLAARELGLRVPEDVSVIGVDGHELGEFFQLTTVAQFPREQGARAAAAILAAIEGEPPHAEPLEHRLVDRGSTAPPPQ</sequence>
<protein>
    <submittedName>
        <fullName evidence="6">LacI family DNA-binding transcriptional regulator</fullName>
    </submittedName>
</protein>
<keyword evidence="3" id="KW-0804">Transcription</keyword>
<dbReference type="CDD" id="cd01392">
    <property type="entry name" value="HTH_LacI"/>
    <property type="match status" value="1"/>
</dbReference>
<dbReference type="GO" id="GO:0003677">
    <property type="term" value="F:DNA binding"/>
    <property type="evidence" value="ECO:0007669"/>
    <property type="project" value="UniProtKB-KW"/>
</dbReference>
<dbReference type="Pfam" id="PF13377">
    <property type="entry name" value="Peripla_BP_3"/>
    <property type="match status" value="1"/>
</dbReference>
<dbReference type="Gene3D" id="3.40.50.2300">
    <property type="match status" value="2"/>
</dbReference>
<dbReference type="InterPro" id="IPR046335">
    <property type="entry name" value="LacI/GalR-like_sensor"/>
</dbReference>
<keyword evidence="7" id="KW-1185">Reference proteome</keyword>
<evidence type="ECO:0000256" key="2">
    <source>
        <dbReference type="ARBA" id="ARBA00023125"/>
    </source>
</evidence>
<reference evidence="7" key="1">
    <citation type="journal article" date="2019" name="Int. J. Syst. Evol. Microbiol.">
        <title>The Global Catalogue of Microorganisms (GCM) 10K type strain sequencing project: providing services to taxonomists for standard genome sequencing and annotation.</title>
        <authorList>
            <consortium name="The Broad Institute Genomics Platform"/>
            <consortium name="The Broad Institute Genome Sequencing Center for Infectious Disease"/>
            <person name="Wu L."/>
            <person name="Ma J."/>
        </authorList>
    </citation>
    <scope>NUCLEOTIDE SEQUENCE [LARGE SCALE GENOMIC DNA]</scope>
    <source>
        <strain evidence="7">JCM 16544</strain>
    </source>
</reference>
<feature type="compositionally biased region" description="Basic and acidic residues" evidence="4">
    <location>
        <begin position="311"/>
        <end position="324"/>
    </location>
</feature>
<dbReference type="InterPro" id="IPR000843">
    <property type="entry name" value="HTH_LacI"/>
</dbReference>
<name>A0ABP7APG6_9MICO</name>
<dbReference type="InterPro" id="IPR010982">
    <property type="entry name" value="Lambda_DNA-bd_dom_sf"/>
</dbReference>
<feature type="domain" description="HTH lacI-type" evidence="5">
    <location>
        <begin position="2"/>
        <end position="56"/>
    </location>
</feature>
<dbReference type="SUPFAM" id="SSF53822">
    <property type="entry name" value="Periplasmic binding protein-like I"/>
    <property type="match status" value="1"/>
</dbReference>
<evidence type="ECO:0000256" key="4">
    <source>
        <dbReference type="SAM" id="MobiDB-lite"/>
    </source>
</evidence>